<dbReference type="EMBL" id="HBIZ01025915">
    <property type="protein sequence ID" value="CAE0763800.1"/>
    <property type="molecule type" value="Transcribed_RNA"/>
</dbReference>
<sequence>MPWLLRPEDATDPLEALLFIHVPRCGGTSLTKHFHVVSKSAQEAKCISKLTLHYFGYRYRVLEDSNFPLKTWENLYALCALITWAVLYFAFEYTWAWSFFSQAFGIFFSSTFLFTAPALRVTLIRRVWIIALRVIGAYSTKRLYGGHTTGIILHFTAQRMLATHYVSAQEMSTASSFAIVRNPFSRMVSIYMYNRCGSCESFKGFVKEWHRKLKRREKIRLETGAHDPIEEWDEYCHLLPMHEFTHAADGKQLVRYIVKQEEHKSLHTATPSPSVKNISTALKEALMTMPHTNNRKRSKPWKEYFDAETEQLVRDMYARDFEVFGYSPSLNESAKAVGTTASDPPPGGWPEPAVVSLVKRVSSSVSSRLTSSHASSRDTRETRETRSTRNTRNTVGTPEGGSSGGSDVHRACFASPTKQAGKHASHGNFTSLAAMSKISEAGATSTPNGRSMSAAS</sequence>
<accession>A0A7S4BEV2</accession>
<reference evidence="3" key="1">
    <citation type="submission" date="2021-01" db="EMBL/GenBank/DDBJ databases">
        <authorList>
            <person name="Corre E."/>
            <person name="Pelletier E."/>
            <person name="Niang G."/>
            <person name="Scheremetjew M."/>
            <person name="Finn R."/>
            <person name="Kale V."/>
            <person name="Holt S."/>
            <person name="Cochrane G."/>
            <person name="Meng A."/>
            <person name="Brown T."/>
            <person name="Cohen L."/>
        </authorList>
    </citation>
    <scope>NUCLEOTIDE SEQUENCE</scope>
    <source>
        <strain evidence="3">CCMP645</strain>
    </source>
</reference>
<dbReference type="GO" id="GO:0016020">
    <property type="term" value="C:membrane"/>
    <property type="evidence" value="ECO:0007669"/>
    <property type="project" value="InterPro"/>
</dbReference>
<feature type="compositionally biased region" description="Basic and acidic residues" evidence="1">
    <location>
        <begin position="375"/>
        <end position="387"/>
    </location>
</feature>
<keyword evidence="2" id="KW-0472">Membrane</keyword>
<organism evidence="3">
    <name type="scientific">Chrysotila carterae</name>
    <name type="common">Marine alga</name>
    <name type="synonym">Syracosphaera carterae</name>
    <dbReference type="NCBI Taxonomy" id="13221"/>
    <lineage>
        <taxon>Eukaryota</taxon>
        <taxon>Haptista</taxon>
        <taxon>Haptophyta</taxon>
        <taxon>Prymnesiophyceae</taxon>
        <taxon>Isochrysidales</taxon>
        <taxon>Isochrysidaceae</taxon>
        <taxon>Chrysotila</taxon>
    </lineage>
</organism>
<gene>
    <name evidence="3" type="ORF">PCAR00345_LOCUS16412</name>
</gene>
<protein>
    <recommendedName>
        <fullName evidence="4">Sulfotransferase domain-containing protein</fullName>
    </recommendedName>
</protein>
<feature type="transmembrane region" description="Helical" evidence="2">
    <location>
        <begin position="103"/>
        <end position="123"/>
    </location>
</feature>
<dbReference type="AlphaFoldDB" id="A0A7S4BEV2"/>
<feature type="region of interest" description="Disordered" evidence="1">
    <location>
        <begin position="363"/>
        <end position="411"/>
    </location>
</feature>
<dbReference type="SUPFAM" id="SSF52540">
    <property type="entry name" value="P-loop containing nucleoside triphosphate hydrolases"/>
    <property type="match status" value="1"/>
</dbReference>
<evidence type="ECO:0000256" key="2">
    <source>
        <dbReference type="SAM" id="Phobius"/>
    </source>
</evidence>
<feature type="compositionally biased region" description="Low complexity" evidence="1">
    <location>
        <begin position="363"/>
        <end position="374"/>
    </location>
</feature>
<keyword evidence="2" id="KW-0812">Transmembrane</keyword>
<evidence type="ECO:0000313" key="3">
    <source>
        <dbReference type="EMBL" id="CAE0763800.1"/>
    </source>
</evidence>
<keyword evidence="2" id="KW-1133">Transmembrane helix</keyword>
<evidence type="ECO:0000256" key="1">
    <source>
        <dbReference type="SAM" id="MobiDB-lite"/>
    </source>
</evidence>
<feature type="transmembrane region" description="Helical" evidence="2">
    <location>
        <begin position="75"/>
        <end position="91"/>
    </location>
</feature>
<proteinExistence type="predicted"/>
<dbReference type="Pfam" id="PF03567">
    <property type="entry name" value="Sulfotransfer_2"/>
    <property type="match status" value="1"/>
</dbReference>
<evidence type="ECO:0008006" key="4">
    <source>
        <dbReference type="Google" id="ProtNLM"/>
    </source>
</evidence>
<dbReference type="InterPro" id="IPR027417">
    <property type="entry name" value="P-loop_NTPase"/>
</dbReference>
<name>A0A7S4BEV2_CHRCT</name>
<dbReference type="InterPro" id="IPR005331">
    <property type="entry name" value="Sulfotransferase"/>
</dbReference>
<dbReference type="GO" id="GO:0008146">
    <property type="term" value="F:sulfotransferase activity"/>
    <property type="evidence" value="ECO:0007669"/>
    <property type="project" value="InterPro"/>
</dbReference>